<evidence type="ECO:0000256" key="5">
    <source>
        <dbReference type="ARBA" id="ARBA00023136"/>
    </source>
</evidence>
<keyword evidence="2" id="KW-1003">Cell membrane</keyword>
<evidence type="ECO:0000256" key="3">
    <source>
        <dbReference type="ARBA" id="ARBA00022692"/>
    </source>
</evidence>
<name>A0ABP8L342_9MICO</name>
<dbReference type="CDD" id="cd01127">
    <property type="entry name" value="TrwB_TraG_TraD_VirD4"/>
    <property type="match status" value="1"/>
</dbReference>
<evidence type="ECO:0000256" key="6">
    <source>
        <dbReference type="SAM" id="MobiDB-lite"/>
    </source>
</evidence>
<proteinExistence type="predicted"/>
<sequence>MCRSVPRSNGGRQLYGSWEDMDLDVWGPRTGKTTSRAIPAILEAPGAVLITSNKRDVVDVTRGPRQAAAGRVWVFDPQGICAELATWWWDPLSYVTDEVKAQKLAEHFAAGSRDPGARTDAYFDPAGQDLLGGMLLAAALDRRPITQVYTWLTRPTDEEAVDILREHGYDLTADQVAGVVLAPDRQRGGVFGTAQQMASCLTNRQIARWVTHEGPAEARPQLDPVELVRDGGTLYSLSKEGRGTAGPLVTALTVAVVEAAEELAVQSPGGRLATPLLGVLDEAANVCRWRELPNLYSHYGSRGIVLMTILQSWSQGVDVWGESGMKKLWSAANIKCYGGGVSEAAFLEDLSRMVGEYDRESSSLSVGRGHRTVSRQLQRERILDVADLAAMPKGRALVLASGSRPALIRTQPWMNGPARRRRARLHHRARPPRRTHHPRSRNRSPDRLRDACAGAGAMTDTANSPPGRDDWGDEPADDSAADTADEDAPQLYYGSVDEFVREYLRCQYRRRIDGQRRVWSAQWWKYGEAISRLDALWHAWEHHRLDPATGASIWWRDHADHHMPALMDPDGTFHGVKDTNNRYEPLPYAAPPEGLFPDEQER</sequence>
<reference evidence="9" key="1">
    <citation type="journal article" date="2019" name="Int. J. Syst. Evol. Microbiol.">
        <title>The Global Catalogue of Microorganisms (GCM) 10K type strain sequencing project: providing services to taxonomists for standard genome sequencing and annotation.</title>
        <authorList>
            <consortium name="The Broad Institute Genomics Platform"/>
            <consortium name="The Broad Institute Genome Sequencing Center for Infectious Disease"/>
            <person name="Wu L."/>
            <person name="Ma J."/>
        </authorList>
    </citation>
    <scope>NUCLEOTIDE SEQUENCE [LARGE SCALE GENOMIC DNA]</scope>
    <source>
        <strain evidence="9">JCM 17810</strain>
    </source>
</reference>
<dbReference type="Pfam" id="PF12696">
    <property type="entry name" value="TraG-D_C"/>
    <property type="match status" value="1"/>
</dbReference>
<dbReference type="InterPro" id="IPR027417">
    <property type="entry name" value="P-loop_NTPase"/>
</dbReference>
<evidence type="ECO:0000256" key="1">
    <source>
        <dbReference type="ARBA" id="ARBA00004651"/>
    </source>
</evidence>
<comment type="subcellular location">
    <subcellularLocation>
        <location evidence="1">Cell membrane</location>
        <topology evidence="1">Multi-pass membrane protein</topology>
    </subcellularLocation>
</comment>
<protein>
    <recommendedName>
        <fullName evidence="7">TraD/TraG TraM recognition site domain-containing protein</fullName>
    </recommendedName>
</protein>
<dbReference type="PANTHER" id="PTHR37937">
    <property type="entry name" value="CONJUGATIVE TRANSFER: DNA TRANSPORT"/>
    <property type="match status" value="1"/>
</dbReference>
<evidence type="ECO:0000256" key="4">
    <source>
        <dbReference type="ARBA" id="ARBA00022989"/>
    </source>
</evidence>
<keyword evidence="9" id="KW-1185">Reference proteome</keyword>
<evidence type="ECO:0000256" key="2">
    <source>
        <dbReference type="ARBA" id="ARBA00022475"/>
    </source>
</evidence>
<dbReference type="PANTHER" id="PTHR37937:SF1">
    <property type="entry name" value="CONJUGATIVE TRANSFER: DNA TRANSPORT"/>
    <property type="match status" value="1"/>
</dbReference>
<feature type="compositionally biased region" description="Acidic residues" evidence="6">
    <location>
        <begin position="471"/>
        <end position="487"/>
    </location>
</feature>
<dbReference type="EMBL" id="BAABGN010000005">
    <property type="protein sequence ID" value="GAA4421231.1"/>
    <property type="molecule type" value="Genomic_DNA"/>
</dbReference>
<dbReference type="Pfam" id="PF16259">
    <property type="entry name" value="DUF4913"/>
    <property type="match status" value="1"/>
</dbReference>
<evidence type="ECO:0000313" key="9">
    <source>
        <dbReference type="Proteomes" id="UP001500622"/>
    </source>
</evidence>
<feature type="compositionally biased region" description="Basic residues" evidence="6">
    <location>
        <begin position="418"/>
        <end position="442"/>
    </location>
</feature>
<dbReference type="InterPro" id="IPR051539">
    <property type="entry name" value="T4SS-coupling_protein"/>
</dbReference>
<gene>
    <name evidence="8" type="ORF">GCM10023169_13880</name>
</gene>
<keyword evidence="3" id="KW-0812">Transmembrane</keyword>
<dbReference type="InterPro" id="IPR032689">
    <property type="entry name" value="TraG-D_C"/>
</dbReference>
<feature type="region of interest" description="Disordered" evidence="6">
    <location>
        <begin position="409"/>
        <end position="487"/>
    </location>
</feature>
<feature type="domain" description="TraD/TraG TraM recognition site" evidence="7">
    <location>
        <begin position="275"/>
        <end position="393"/>
    </location>
</feature>
<keyword evidence="5" id="KW-0472">Membrane</keyword>
<evidence type="ECO:0000313" key="8">
    <source>
        <dbReference type="EMBL" id="GAA4421231.1"/>
    </source>
</evidence>
<organism evidence="8 9">
    <name type="scientific">Georgenia halophila</name>
    <dbReference type="NCBI Taxonomy" id="620889"/>
    <lineage>
        <taxon>Bacteria</taxon>
        <taxon>Bacillati</taxon>
        <taxon>Actinomycetota</taxon>
        <taxon>Actinomycetes</taxon>
        <taxon>Micrococcales</taxon>
        <taxon>Bogoriellaceae</taxon>
        <taxon>Georgenia</taxon>
    </lineage>
</organism>
<evidence type="ECO:0000259" key="7">
    <source>
        <dbReference type="Pfam" id="PF12696"/>
    </source>
</evidence>
<dbReference type="Gene3D" id="3.40.50.300">
    <property type="entry name" value="P-loop containing nucleotide triphosphate hydrolases"/>
    <property type="match status" value="1"/>
</dbReference>
<dbReference type="SUPFAM" id="SSF52540">
    <property type="entry name" value="P-loop containing nucleoside triphosphate hydrolases"/>
    <property type="match status" value="1"/>
</dbReference>
<dbReference type="InterPro" id="IPR032584">
    <property type="entry name" value="DUF4913"/>
</dbReference>
<dbReference type="Proteomes" id="UP001500622">
    <property type="component" value="Unassembled WGS sequence"/>
</dbReference>
<accession>A0ABP8L342</accession>
<comment type="caution">
    <text evidence="8">The sequence shown here is derived from an EMBL/GenBank/DDBJ whole genome shotgun (WGS) entry which is preliminary data.</text>
</comment>
<keyword evidence="4" id="KW-1133">Transmembrane helix</keyword>